<dbReference type="Gene3D" id="1.10.1200.50">
    <property type="entry name" value="Glycerol-3-phosphate acyltransferase, alpha helical bundle, N-terminal"/>
    <property type="match status" value="1"/>
</dbReference>
<organism evidence="2 3">
    <name type="scientific">Ensete ventricosum</name>
    <name type="common">Abyssinian banana</name>
    <name type="synonym">Musa ensete</name>
    <dbReference type="NCBI Taxonomy" id="4639"/>
    <lineage>
        <taxon>Eukaryota</taxon>
        <taxon>Viridiplantae</taxon>
        <taxon>Streptophyta</taxon>
        <taxon>Embryophyta</taxon>
        <taxon>Tracheophyta</taxon>
        <taxon>Spermatophyta</taxon>
        <taxon>Magnoliopsida</taxon>
        <taxon>Liliopsida</taxon>
        <taxon>Zingiberales</taxon>
        <taxon>Musaceae</taxon>
        <taxon>Ensete</taxon>
    </lineage>
</organism>
<name>A0A426YPQ5_ENSVE</name>
<dbReference type="AlphaFoldDB" id="A0A426YPQ5"/>
<dbReference type="EMBL" id="AMZH03010998">
    <property type="protein sequence ID" value="RRT53708.1"/>
    <property type="molecule type" value="Genomic_DNA"/>
</dbReference>
<proteinExistence type="predicted"/>
<dbReference type="InterPro" id="IPR038114">
    <property type="entry name" value="GPAT_N_sf"/>
</dbReference>
<evidence type="ECO:0000259" key="1">
    <source>
        <dbReference type="Pfam" id="PF14829"/>
    </source>
</evidence>
<dbReference type="Proteomes" id="UP000287651">
    <property type="component" value="Unassembled WGS sequence"/>
</dbReference>
<sequence>MLSAPTRTTGWLAEGGVPVTSVDSGFGGGIWLHCPARSRRGREIRGAKARAMVQPVGKCWRSVIRRAVLASDMGAEEAVGRCRCFLRARNDEGVSLGCYMKSLYICNFQVMQSGDPSATEIILSNMAVAFDRILLDVEVLAFTFSCFLAV</sequence>
<dbReference type="GO" id="GO:0004366">
    <property type="term" value="F:glycerol-3-phosphate O-acyltransferase activity"/>
    <property type="evidence" value="ECO:0007669"/>
    <property type="project" value="InterPro"/>
</dbReference>
<gene>
    <name evidence="2" type="ORF">B296_00049667</name>
</gene>
<evidence type="ECO:0000313" key="3">
    <source>
        <dbReference type="Proteomes" id="UP000287651"/>
    </source>
</evidence>
<dbReference type="InterPro" id="IPR023083">
    <property type="entry name" value="G3P_O-acylTrfase_N"/>
</dbReference>
<evidence type="ECO:0000313" key="2">
    <source>
        <dbReference type="EMBL" id="RRT53708.1"/>
    </source>
</evidence>
<dbReference type="Pfam" id="PF14829">
    <property type="entry name" value="GPAT_N"/>
    <property type="match status" value="1"/>
</dbReference>
<accession>A0A426YPQ5</accession>
<protein>
    <recommendedName>
        <fullName evidence="1">Glycerol-3-phosphate O-acyltransferase alpha-helical bundle N-terminal domain-containing protein</fullName>
    </recommendedName>
</protein>
<feature type="domain" description="Glycerol-3-phosphate O-acyltransferase alpha-helical bundle N-terminal" evidence="1">
    <location>
        <begin position="100"/>
        <end position="138"/>
    </location>
</feature>
<reference evidence="2 3" key="1">
    <citation type="journal article" date="2014" name="Agronomy (Basel)">
        <title>A Draft Genome Sequence for Ensete ventricosum, the Drought-Tolerant Tree Against Hunger.</title>
        <authorList>
            <person name="Harrison J."/>
            <person name="Moore K.A."/>
            <person name="Paszkiewicz K."/>
            <person name="Jones T."/>
            <person name="Grant M."/>
            <person name="Ambacheew D."/>
            <person name="Muzemil S."/>
            <person name="Studholme D.J."/>
        </authorList>
    </citation>
    <scope>NUCLEOTIDE SEQUENCE [LARGE SCALE GENOMIC DNA]</scope>
</reference>
<comment type="caution">
    <text evidence="2">The sequence shown here is derived from an EMBL/GenBank/DDBJ whole genome shotgun (WGS) entry which is preliminary data.</text>
</comment>